<feature type="compositionally biased region" description="Basic and acidic residues" evidence="4">
    <location>
        <begin position="102"/>
        <end position="115"/>
    </location>
</feature>
<proteinExistence type="inferred from homology"/>
<keyword evidence="3" id="KW-0539">Nucleus</keyword>
<comment type="similarity">
    <text evidence="2">Belongs to the ESS2 family.</text>
</comment>
<accession>A0A9P5Y3Z9</accession>
<dbReference type="AlphaFoldDB" id="A0A9P5Y3Z9"/>
<feature type="region of interest" description="Disordered" evidence="4">
    <location>
        <begin position="271"/>
        <end position="344"/>
    </location>
</feature>
<keyword evidence="6" id="KW-1185">Reference proteome</keyword>
<evidence type="ECO:0000256" key="3">
    <source>
        <dbReference type="ARBA" id="ARBA00023242"/>
    </source>
</evidence>
<dbReference type="InterPro" id="IPR019148">
    <property type="entry name" value="Nuclear_protein_DGCR14_ESS-2"/>
</dbReference>
<feature type="compositionally biased region" description="Polar residues" evidence="4">
    <location>
        <begin position="300"/>
        <end position="317"/>
    </location>
</feature>
<protein>
    <submittedName>
        <fullName evidence="5">Nuclear protein DGCR14</fullName>
    </submittedName>
</protein>
<feature type="region of interest" description="Disordered" evidence="4">
    <location>
        <begin position="203"/>
        <end position="226"/>
    </location>
</feature>
<dbReference type="OrthoDB" id="19679at2759"/>
<reference evidence="5" key="1">
    <citation type="submission" date="2020-11" db="EMBL/GenBank/DDBJ databases">
        <authorList>
            <consortium name="DOE Joint Genome Institute"/>
            <person name="Ahrendt S."/>
            <person name="Riley R."/>
            <person name="Andreopoulos W."/>
            <person name="Labutti K."/>
            <person name="Pangilinan J."/>
            <person name="Ruiz-Duenas F.J."/>
            <person name="Barrasa J.M."/>
            <person name="Sanchez-Garcia M."/>
            <person name="Camarero S."/>
            <person name="Miyauchi S."/>
            <person name="Serrano A."/>
            <person name="Linde D."/>
            <person name="Babiker R."/>
            <person name="Drula E."/>
            <person name="Ayuso-Fernandez I."/>
            <person name="Pacheco R."/>
            <person name="Padilla G."/>
            <person name="Ferreira P."/>
            <person name="Barriuso J."/>
            <person name="Kellner H."/>
            <person name="Castanera R."/>
            <person name="Alfaro M."/>
            <person name="Ramirez L."/>
            <person name="Pisabarro A.G."/>
            <person name="Kuo A."/>
            <person name="Tritt A."/>
            <person name="Lipzen A."/>
            <person name="He G."/>
            <person name="Yan M."/>
            <person name="Ng V."/>
            <person name="Cullen D."/>
            <person name="Martin F."/>
            <person name="Rosso M.-N."/>
            <person name="Henrissat B."/>
            <person name="Hibbett D."/>
            <person name="Martinez A.T."/>
            <person name="Grigoriev I.V."/>
        </authorList>
    </citation>
    <scope>NUCLEOTIDE SEQUENCE</scope>
    <source>
        <strain evidence="5">CBS 247.69</strain>
    </source>
</reference>
<feature type="region of interest" description="Disordered" evidence="4">
    <location>
        <begin position="79"/>
        <end position="115"/>
    </location>
</feature>
<dbReference type="PANTHER" id="PTHR12940">
    <property type="entry name" value="ES-2 PROTEIN - RELATED"/>
    <property type="match status" value="1"/>
</dbReference>
<dbReference type="Proteomes" id="UP000807353">
    <property type="component" value="Unassembled WGS sequence"/>
</dbReference>
<feature type="compositionally biased region" description="Polar residues" evidence="4">
    <location>
        <begin position="510"/>
        <end position="522"/>
    </location>
</feature>
<comment type="caution">
    <text evidence="5">The sequence shown here is derived from an EMBL/GenBank/DDBJ whole genome shotgun (WGS) entry which is preliminary data.</text>
</comment>
<evidence type="ECO:0000313" key="6">
    <source>
        <dbReference type="Proteomes" id="UP000807353"/>
    </source>
</evidence>
<feature type="compositionally biased region" description="Polar residues" evidence="4">
    <location>
        <begin position="79"/>
        <end position="101"/>
    </location>
</feature>
<sequence>MSSIDPPQTPTHGQSLNRQVVLDEDEYTNALSHIIARDFFPSLIHLDATNTYLDALNSRDPHLINASVRHLEQISNTPFSNRRVSYQTPSQTPYNAGPSDTPSRKSYVEGSRKKPRLDADLSLDSFQAKYTSEDNSSFTQILDEENRKRKEQWVWAWDAQKRVEGQRNKTIEARERMLIEAPPLTGVREKFTIEVPLSAGLLTDGREPEEDLEPPSPEGVGGAEDSCTDKEITLLNGKNQETVSQTDVMARTKDKRSAGVDGWKFRARNSLMFPPDADESPYHPTLSYNIKDGGDPKSIQYGSTRLSEQDHSSSSFHGDTAPPSPTRSRINAAITGTPYRPKGSTEDFSLVPNLPSPTAAELGPAAVKQLMTWGTLNATPRVISSMDTTDLPLSTTPFHLPAISPREVISQRLSNSASKSLRTKAGLLGLGSNLGRTPGLGISKTPNGSMSITGKRGNMAPPTWTPRRSEATGNLTPAARRLLERSTMGTAARRTEAAEKSGGWDKNTKEQGSQHTRWTPTPSHVKHR</sequence>
<evidence type="ECO:0000256" key="1">
    <source>
        <dbReference type="ARBA" id="ARBA00004123"/>
    </source>
</evidence>
<dbReference type="EMBL" id="MU150293">
    <property type="protein sequence ID" value="KAF9460775.1"/>
    <property type="molecule type" value="Genomic_DNA"/>
</dbReference>
<dbReference type="PANTHER" id="PTHR12940:SF0">
    <property type="entry name" value="SPLICING FACTOR ESS-2 HOMOLOG"/>
    <property type="match status" value="1"/>
</dbReference>
<dbReference type="Pfam" id="PF09751">
    <property type="entry name" value="Es2"/>
    <property type="match status" value="1"/>
</dbReference>
<evidence type="ECO:0000256" key="2">
    <source>
        <dbReference type="ARBA" id="ARBA00009072"/>
    </source>
</evidence>
<comment type="subcellular location">
    <subcellularLocation>
        <location evidence="1">Nucleus</location>
    </subcellularLocation>
</comment>
<feature type="region of interest" description="Disordered" evidence="4">
    <location>
        <begin position="437"/>
        <end position="528"/>
    </location>
</feature>
<evidence type="ECO:0000313" key="5">
    <source>
        <dbReference type="EMBL" id="KAF9460775.1"/>
    </source>
</evidence>
<feature type="compositionally biased region" description="Basic and acidic residues" evidence="4">
    <location>
        <begin position="493"/>
        <end position="509"/>
    </location>
</feature>
<name>A0A9P5Y3Z9_9AGAR</name>
<evidence type="ECO:0000256" key="4">
    <source>
        <dbReference type="SAM" id="MobiDB-lite"/>
    </source>
</evidence>
<dbReference type="GO" id="GO:0071013">
    <property type="term" value="C:catalytic step 2 spliceosome"/>
    <property type="evidence" value="ECO:0007669"/>
    <property type="project" value="TreeGrafter"/>
</dbReference>
<gene>
    <name evidence="5" type="ORF">BDZ94DRAFT_1265100</name>
</gene>
<organism evidence="5 6">
    <name type="scientific">Collybia nuda</name>
    <dbReference type="NCBI Taxonomy" id="64659"/>
    <lineage>
        <taxon>Eukaryota</taxon>
        <taxon>Fungi</taxon>
        <taxon>Dikarya</taxon>
        <taxon>Basidiomycota</taxon>
        <taxon>Agaricomycotina</taxon>
        <taxon>Agaricomycetes</taxon>
        <taxon>Agaricomycetidae</taxon>
        <taxon>Agaricales</taxon>
        <taxon>Tricholomatineae</taxon>
        <taxon>Clitocybaceae</taxon>
        <taxon>Collybia</taxon>
    </lineage>
</organism>